<accession>A0A316UXA1</accession>
<dbReference type="GO" id="GO:0005886">
    <property type="term" value="C:plasma membrane"/>
    <property type="evidence" value="ECO:0007669"/>
    <property type="project" value="TreeGrafter"/>
</dbReference>
<dbReference type="GO" id="GO:0032366">
    <property type="term" value="P:intracellular sterol transport"/>
    <property type="evidence" value="ECO:0007669"/>
    <property type="project" value="TreeGrafter"/>
</dbReference>
<dbReference type="AlphaFoldDB" id="A0A316UXA1"/>
<dbReference type="PANTHER" id="PTHR23319:SF4">
    <property type="entry name" value="GRAM DOMAIN CONTAINING 1B, ISOFORM E"/>
    <property type="match status" value="1"/>
</dbReference>
<dbReference type="InterPro" id="IPR051482">
    <property type="entry name" value="Cholesterol_transport"/>
</dbReference>
<dbReference type="GO" id="GO:0140268">
    <property type="term" value="C:endoplasmic reticulum-plasma membrane contact site"/>
    <property type="evidence" value="ECO:0007669"/>
    <property type="project" value="TreeGrafter"/>
</dbReference>
<dbReference type="GO" id="GO:0120015">
    <property type="term" value="F:sterol transfer activity"/>
    <property type="evidence" value="ECO:0007669"/>
    <property type="project" value="TreeGrafter"/>
</dbReference>
<dbReference type="OrthoDB" id="2162691at2759"/>
<dbReference type="Pfam" id="PF02893">
    <property type="entry name" value="GRAM"/>
    <property type="match status" value="1"/>
</dbReference>
<dbReference type="Gene3D" id="2.30.29.30">
    <property type="entry name" value="Pleckstrin-homology domain (PH domain)/Phosphotyrosine-binding domain (PTB)"/>
    <property type="match status" value="1"/>
</dbReference>
<protein>
    <submittedName>
        <fullName evidence="2">GRAM-domain-containing protein</fullName>
    </submittedName>
</protein>
<dbReference type="InterPro" id="IPR004182">
    <property type="entry name" value="GRAM"/>
</dbReference>
<dbReference type="EMBL" id="KZ819662">
    <property type="protein sequence ID" value="PWN29937.1"/>
    <property type="molecule type" value="Genomic_DNA"/>
</dbReference>
<dbReference type="GO" id="GO:0032541">
    <property type="term" value="C:cortical endoplasmic reticulum"/>
    <property type="evidence" value="ECO:0007669"/>
    <property type="project" value="TreeGrafter"/>
</dbReference>
<proteinExistence type="predicted"/>
<dbReference type="PANTHER" id="PTHR23319">
    <property type="entry name" value="GRAM DOMAIN CONTAINING 1B, ISOFORM E"/>
    <property type="match status" value="1"/>
</dbReference>
<dbReference type="Proteomes" id="UP000245884">
    <property type="component" value="Unassembled WGS sequence"/>
</dbReference>
<name>A0A316UXA1_9BASI</name>
<feature type="non-terminal residue" evidence="2">
    <location>
        <position position="125"/>
    </location>
</feature>
<evidence type="ECO:0000313" key="3">
    <source>
        <dbReference type="Proteomes" id="UP000245884"/>
    </source>
</evidence>
<dbReference type="RefSeq" id="XP_025364549.1">
    <property type="nucleotide sequence ID" value="XM_025504037.1"/>
</dbReference>
<gene>
    <name evidence="2" type="ORF">BDZ90DRAFT_209191</name>
</gene>
<dbReference type="GO" id="GO:0032934">
    <property type="term" value="F:sterol binding"/>
    <property type="evidence" value="ECO:0007669"/>
    <property type="project" value="TreeGrafter"/>
</dbReference>
<dbReference type="STRING" id="1569628.A0A316UXA1"/>
<evidence type="ECO:0000313" key="2">
    <source>
        <dbReference type="EMBL" id="PWN29937.1"/>
    </source>
</evidence>
<keyword evidence="3" id="KW-1185">Reference proteome</keyword>
<evidence type="ECO:0000259" key="1">
    <source>
        <dbReference type="SMART" id="SM00568"/>
    </source>
</evidence>
<organism evidence="2 3">
    <name type="scientific">Jaminaea rosea</name>
    <dbReference type="NCBI Taxonomy" id="1569628"/>
    <lineage>
        <taxon>Eukaryota</taxon>
        <taxon>Fungi</taxon>
        <taxon>Dikarya</taxon>
        <taxon>Basidiomycota</taxon>
        <taxon>Ustilaginomycotina</taxon>
        <taxon>Exobasidiomycetes</taxon>
        <taxon>Microstromatales</taxon>
        <taxon>Microstromatales incertae sedis</taxon>
        <taxon>Jaminaea</taxon>
    </lineage>
</organism>
<dbReference type="GO" id="GO:0005739">
    <property type="term" value="C:mitochondrion"/>
    <property type="evidence" value="ECO:0007669"/>
    <property type="project" value="TreeGrafter"/>
</dbReference>
<reference evidence="2 3" key="1">
    <citation type="journal article" date="2018" name="Mol. Biol. Evol.">
        <title>Broad Genomic Sampling Reveals a Smut Pathogenic Ancestry of the Fungal Clade Ustilaginomycotina.</title>
        <authorList>
            <person name="Kijpornyongpan T."/>
            <person name="Mondo S.J."/>
            <person name="Barry K."/>
            <person name="Sandor L."/>
            <person name="Lee J."/>
            <person name="Lipzen A."/>
            <person name="Pangilinan J."/>
            <person name="LaButti K."/>
            <person name="Hainaut M."/>
            <person name="Henrissat B."/>
            <person name="Grigoriev I.V."/>
            <person name="Spatafora J.W."/>
            <person name="Aime M.C."/>
        </authorList>
    </citation>
    <scope>NUCLEOTIDE SEQUENCE [LARGE SCALE GENOMIC DNA]</scope>
    <source>
        <strain evidence="2 3">MCA 5214</strain>
    </source>
</reference>
<feature type="non-terminal residue" evidence="2">
    <location>
        <position position="1"/>
    </location>
</feature>
<dbReference type="CDD" id="cd13220">
    <property type="entry name" value="PH-GRAM_GRAMDC"/>
    <property type="match status" value="1"/>
</dbReference>
<sequence>TGFAVASSKRNSDFHALFPSVPDDDYLIEDYGCALVREVFIQGRLYVSENHICFYANIFGWVTNIVVPFSETVAIEKRMTALIIPNAIQIATLHAKHTFSSFITRDATYDLVANIWKLSHPDVPS</sequence>
<dbReference type="SMART" id="SM00568">
    <property type="entry name" value="GRAM"/>
    <property type="match status" value="1"/>
</dbReference>
<feature type="domain" description="GRAM" evidence="1">
    <location>
        <begin position="12"/>
        <end position="79"/>
    </location>
</feature>
<dbReference type="InterPro" id="IPR011993">
    <property type="entry name" value="PH-like_dom_sf"/>
</dbReference>
<dbReference type="GO" id="GO:0005789">
    <property type="term" value="C:endoplasmic reticulum membrane"/>
    <property type="evidence" value="ECO:0007669"/>
    <property type="project" value="TreeGrafter"/>
</dbReference>
<dbReference type="GeneID" id="37025860"/>